<evidence type="ECO:0000313" key="3">
    <source>
        <dbReference type="Proteomes" id="UP000789901"/>
    </source>
</evidence>
<name>A0ABN7WW18_GIGMA</name>
<accession>A0ABN7WW18</accession>
<reference evidence="2 3" key="1">
    <citation type="submission" date="2021-06" db="EMBL/GenBank/DDBJ databases">
        <authorList>
            <person name="Kallberg Y."/>
            <person name="Tangrot J."/>
            <person name="Rosling A."/>
        </authorList>
    </citation>
    <scope>NUCLEOTIDE SEQUENCE [LARGE SCALE GENOMIC DNA]</scope>
    <source>
        <strain evidence="2 3">120-4 pot B 10/14</strain>
    </source>
</reference>
<feature type="region of interest" description="Disordered" evidence="1">
    <location>
        <begin position="81"/>
        <end position="105"/>
    </location>
</feature>
<dbReference type="Proteomes" id="UP000789901">
    <property type="component" value="Unassembled WGS sequence"/>
</dbReference>
<proteinExistence type="predicted"/>
<feature type="non-terminal residue" evidence="2">
    <location>
        <position position="1"/>
    </location>
</feature>
<evidence type="ECO:0000256" key="1">
    <source>
        <dbReference type="SAM" id="MobiDB-lite"/>
    </source>
</evidence>
<keyword evidence="3" id="KW-1185">Reference proteome</keyword>
<comment type="caution">
    <text evidence="2">The sequence shown here is derived from an EMBL/GenBank/DDBJ whole genome shotgun (WGS) entry which is preliminary data.</text>
</comment>
<evidence type="ECO:0000313" key="2">
    <source>
        <dbReference type="EMBL" id="CAG8840493.1"/>
    </source>
</evidence>
<sequence length="164" mass="19359">KEKIKKKHYTSDLLENIAKETFSKKLALTLSKTGSIDYRNEKIEQQILAFLNSIEEEGQSNIEIMERNTIKQEPELKRKEVIKKEEEKQHTDKDTNKVRQEDRLEPEDEKVYFTIWDLPNRISKSKAEVEWSSMREDIKRKLEANWDLPLKNGQLARIIAGKSS</sequence>
<dbReference type="EMBL" id="CAJVQB010063014">
    <property type="protein sequence ID" value="CAG8840493.1"/>
    <property type="molecule type" value="Genomic_DNA"/>
</dbReference>
<protein>
    <submittedName>
        <fullName evidence="2">18432_t:CDS:1</fullName>
    </submittedName>
</protein>
<organism evidence="2 3">
    <name type="scientific">Gigaspora margarita</name>
    <dbReference type="NCBI Taxonomy" id="4874"/>
    <lineage>
        <taxon>Eukaryota</taxon>
        <taxon>Fungi</taxon>
        <taxon>Fungi incertae sedis</taxon>
        <taxon>Mucoromycota</taxon>
        <taxon>Glomeromycotina</taxon>
        <taxon>Glomeromycetes</taxon>
        <taxon>Diversisporales</taxon>
        <taxon>Gigasporaceae</taxon>
        <taxon>Gigaspora</taxon>
    </lineage>
</organism>
<feature type="compositionally biased region" description="Basic and acidic residues" evidence="1">
    <location>
        <begin position="81"/>
        <end position="103"/>
    </location>
</feature>
<gene>
    <name evidence="2" type="ORF">GMARGA_LOCUS34940</name>
</gene>